<evidence type="ECO:0000313" key="1">
    <source>
        <dbReference type="EnsemblMetazoa" id="GPAI023932-PA"/>
    </source>
</evidence>
<name>A0A1A9ZSW5_GLOPL</name>
<evidence type="ECO:0000313" key="2">
    <source>
        <dbReference type="Proteomes" id="UP000092445"/>
    </source>
</evidence>
<dbReference type="AlphaFoldDB" id="A0A1A9ZSW5"/>
<dbReference type="EnsemblMetazoa" id="GPAI023932-RA">
    <property type="protein sequence ID" value="GPAI023932-PA"/>
    <property type="gene ID" value="GPAI023932"/>
</dbReference>
<protein>
    <submittedName>
        <fullName evidence="1">Uncharacterized protein</fullName>
    </submittedName>
</protein>
<proteinExistence type="predicted"/>
<sequence length="157" mass="17701">MQDTVKLHRGHSQRESLIDDSPSVSVCMRFIVIPGSRRSPWQACMKKSFGFPAKLGQFWAVNVTVGGHSRRPDTYQRPMKGDRANQSIDRLLTTPTRDDPHCIMLTIRLGEHATVAFASLAHSLNDCLITKPFLGPMSNRCVDTTLAKHRLYTFSNF</sequence>
<keyword evidence="2" id="KW-1185">Reference proteome</keyword>
<dbReference type="Proteomes" id="UP000092445">
    <property type="component" value="Unassembled WGS sequence"/>
</dbReference>
<reference evidence="1" key="2">
    <citation type="submission" date="2020-05" db="UniProtKB">
        <authorList>
            <consortium name="EnsemblMetazoa"/>
        </authorList>
    </citation>
    <scope>IDENTIFICATION</scope>
    <source>
        <strain evidence="1">IAEA</strain>
    </source>
</reference>
<organism evidence="1 2">
    <name type="scientific">Glossina pallidipes</name>
    <name type="common">Tsetse fly</name>
    <dbReference type="NCBI Taxonomy" id="7398"/>
    <lineage>
        <taxon>Eukaryota</taxon>
        <taxon>Metazoa</taxon>
        <taxon>Ecdysozoa</taxon>
        <taxon>Arthropoda</taxon>
        <taxon>Hexapoda</taxon>
        <taxon>Insecta</taxon>
        <taxon>Pterygota</taxon>
        <taxon>Neoptera</taxon>
        <taxon>Endopterygota</taxon>
        <taxon>Diptera</taxon>
        <taxon>Brachycera</taxon>
        <taxon>Muscomorpha</taxon>
        <taxon>Hippoboscoidea</taxon>
        <taxon>Glossinidae</taxon>
        <taxon>Glossina</taxon>
    </lineage>
</organism>
<reference evidence="2" key="1">
    <citation type="submission" date="2014-03" db="EMBL/GenBank/DDBJ databases">
        <authorList>
            <person name="Aksoy S."/>
            <person name="Warren W."/>
            <person name="Wilson R.K."/>
        </authorList>
    </citation>
    <scope>NUCLEOTIDE SEQUENCE [LARGE SCALE GENOMIC DNA]</scope>
    <source>
        <strain evidence="2">IAEA</strain>
    </source>
</reference>
<dbReference type="VEuPathDB" id="VectorBase:GPAI023932"/>
<accession>A0A1A9ZSW5</accession>